<keyword evidence="2" id="KW-1185">Reference proteome</keyword>
<dbReference type="Proteomes" id="UP000230066">
    <property type="component" value="Unassembled WGS sequence"/>
</dbReference>
<dbReference type="EMBL" id="JXXN02000480">
    <property type="protein sequence ID" value="THD27257.1"/>
    <property type="molecule type" value="Genomic_DNA"/>
</dbReference>
<evidence type="ECO:0000313" key="1">
    <source>
        <dbReference type="EMBL" id="THD27257.1"/>
    </source>
</evidence>
<accession>A0A4E0RYA9</accession>
<proteinExistence type="predicted"/>
<dbReference type="AlphaFoldDB" id="A0A4E0RYA9"/>
<sequence length="169" mass="19168">MDDPSTDFLDTIISGEERTYHDVYQDAFRQAHSVTTDSVLNEADRKQFERVYLEGLYSGAKLSSELCSLYGLVTELVERSDEFGEQFASRFQLKRGSAVIKAATDLRETLIRSPGLLKISEDNEQLPVSIICDQPTFEQDIAFVRSKAKLLQNLLDVHLIERATNQLSF</sequence>
<organism evidence="1 2">
    <name type="scientific">Fasciola hepatica</name>
    <name type="common">Liver fluke</name>
    <dbReference type="NCBI Taxonomy" id="6192"/>
    <lineage>
        <taxon>Eukaryota</taxon>
        <taxon>Metazoa</taxon>
        <taxon>Spiralia</taxon>
        <taxon>Lophotrochozoa</taxon>
        <taxon>Platyhelminthes</taxon>
        <taxon>Trematoda</taxon>
        <taxon>Digenea</taxon>
        <taxon>Plagiorchiida</taxon>
        <taxon>Echinostomata</taxon>
        <taxon>Echinostomatoidea</taxon>
        <taxon>Fasciolidae</taxon>
        <taxon>Fasciola</taxon>
    </lineage>
</organism>
<protein>
    <submittedName>
        <fullName evidence="1">Uncharacterized protein</fullName>
    </submittedName>
</protein>
<comment type="caution">
    <text evidence="1">The sequence shown here is derived from an EMBL/GenBank/DDBJ whole genome shotgun (WGS) entry which is preliminary data.</text>
</comment>
<evidence type="ECO:0000313" key="2">
    <source>
        <dbReference type="Proteomes" id="UP000230066"/>
    </source>
</evidence>
<reference evidence="1" key="1">
    <citation type="submission" date="2019-03" db="EMBL/GenBank/DDBJ databases">
        <title>Improved annotation for the trematode Fasciola hepatica.</title>
        <authorList>
            <person name="Choi Y.-J."/>
            <person name="Martin J."/>
            <person name="Mitreva M."/>
        </authorList>
    </citation>
    <scope>NUCLEOTIDE SEQUENCE [LARGE SCALE GENOMIC DNA]</scope>
</reference>
<gene>
    <name evidence="1" type="ORF">D915_001821</name>
</gene>
<name>A0A4E0RYA9_FASHE</name>